<name>A0A386WP43_9ACTN</name>
<dbReference type="KEGG" id="mtua:CSH63_17105"/>
<evidence type="ECO:0000313" key="2">
    <source>
        <dbReference type="EMBL" id="AYF29150.1"/>
    </source>
</evidence>
<gene>
    <name evidence="2" type="ORF">CSH63_17105</name>
</gene>
<evidence type="ECO:0000313" key="3">
    <source>
        <dbReference type="Proteomes" id="UP000267804"/>
    </source>
</evidence>
<feature type="region of interest" description="Disordered" evidence="1">
    <location>
        <begin position="1"/>
        <end position="24"/>
    </location>
</feature>
<proteinExistence type="predicted"/>
<dbReference type="Proteomes" id="UP000267804">
    <property type="component" value="Chromosome"/>
</dbReference>
<sequence>MTISSSSTWPDRDPSGGSLDLLGRRDQPWTDAAALDLLPQNNGPRIEVLSGCVIVTPGTGVRRIAISRT</sequence>
<dbReference type="AlphaFoldDB" id="A0A386WP43"/>
<evidence type="ECO:0000256" key="1">
    <source>
        <dbReference type="SAM" id="MobiDB-lite"/>
    </source>
</evidence>
<accession>A0A386WP43</accession>
<dbReference type="RefSeq" id="WP_120571148.1">
    <property type="nucleotide sequence ID" value="NZ_CP024087.1"/>
</dbReference>
<reference evidence="2 3" key="1">
    <citation type="submission" date="2017-10" db="EMBL/GenBank/DDBJ databases">
        <title>Integration of genomic and chemical information greatly accelerates assignment of the full stereostructure of myelolactone, a potent inhibitor of myeloma from a marine-derived Micromonospora.</title>
        <authorList>
            <person name="Kim M.C."/>
            <person name="Machado H."/>
            <person name="Jensen P.R."/>
            <person name="Fenical W."/>
        </authorList>
    </citation>
    <scope>NUCLEOTIDE SEQUENCE [LARGE SCALE GENOMIC DNA]</scope>
    <source>
        <strain evidence="2 3">CNY-010</strain>
    </source>
</reference>
<organism evidence="2 3">
    <name type="scientific">Micromonospora tulbaghiae</name>
    <dbReference type="NCBI Taxonomy" id="479978"/>
    <lineage>
        <taxon>Bacteria</taxon>
        <taxon>Bacillati</taxon>
        <taxon>Actinomycetota</taxon>
        <taxon>Actinomycetes</taxon>
        <taxon>Micromonosporales</taxon>
        <taxon>Micromonosporaceae</taxon>
        <taxon>Micromonospora</taxon>
    </lineage>
</organism>
<protein>
    <submittedName>
        <fullName evidence="2">Uncharacterized protein</fullName>
    </submittedName>
</protein>
<dbReference type="EMBL" id="CP024087">
    <property type="protein sequence ID" value="AYF29150.1"/>
    <property type="molecule type" value="Genomic_DNA"/>
</dbReference>